<evidence type="ECO:0000256" key="4">
    <source>
        <dbReference type="ARBA" id="ARBA00022842"/>
    </source>
</evidence>
<dbReference type="Gene3D" id="3.40.50.1000">
    <property type="entry name" value="HAD superfamily/HAD-like"/>
    <property type="match status" value="1"/>
</dbReference>
<name>A0ABT9YAT5_9FIRM</name>
<dbReference type="SUPFAM" id="SSF56784">
    <property type="entry name" value="HAD-like"/>
    <property type="match status" value="1"/>
</dbReference>
<protein>
    <submittedName>
        <fullName evidence="5">Hydrolase of the HAD superfamily</fullName>
    </submittedName>
</protein>
<evidence type="ECO:0000256" key="2">
    <source>
        <dbReference type="ARBA" id="ARBA00022723"/>
    </source>
</evidence>
<evidence type="ECO:0000256" key="1">
    <source>
        <dbReference type="ARBA" id="ARBA00001946"/>
    </source>
</evidence>
<comment type="cofactor">
    <cofactor evidence="1">
        <name>Mg(2+)</name>
        <dbReference type="ChEBI" id="CHEBI:18420"/>
    </cofactor>
</comment>
<dbReference type="SFLD" id="SFLDS00003">
    <property type="entry name" value="Haloacid_Dehalogenase"/>
    <property type="match status" value="1"/>
</dbReference>
<dbReference type="PANTHER" id="PTHR46470">
    <property type="entry name" value="N-ACYLNEURAMINATE-9-PHOSPHATASE"/>
    <property type="match status" value="1"/>
</dbReference>
<dbReference type="InterPro" id="IPR036412">
    <property type="entry name" value="HAD-like_sf"/>
</dbReference>
<keyword evidence="6" id="KW-1185">Reference proteome</keyword>
<sequence>MNIIFDMDDTLYNLMQPFRQAHEDLYYDKNIDCNKLFMLSRIYSDQILEAEKKGLIPHEDCFYLRIKKTYHDVGIQISRKAAECFETKYRYYQSHISIPEHIVKILNFCRTKHIFIALLSNGMRKSQYLKINALHLEQWFSPDRIFISEDTGYLKPDAKIFKFVERKLGISAAETWYIGDTYETDIQGANGAGWKTIWFNHRKRTCPTSCNLADKEVTGSAELLAAVKGLSL</sequence>
<dbReference type="InterPro" id="IPR041492">
    <property type="entry name" value="HAD_2"/>
</dbReference>
<dbReference type="InterPro" id="IPR006439">
    <property type="entry name" value="HAD-SF_hydro_IA"/>
</dbReference>
<dbReference type="GO" id="GO:0016787">
    <property type="term" value="F:hydrolase activity"/>
    <property type="evidence" value="ECO:0007669"/>
    <property type="project" value="UniProtKB-KW"/>
</dbReference>
<evidence type="ECO:0000313" key="6">
    <source>
        <dbReference type="Proteomes" id="UP001239167"/>
    </source>
</evidence>
<comment type="caution">
    <text evidence="5">The sequence shown here is derived from an EMBL/GenBank/DDBJ whole genome shotgun (WGS) entry which is preliminary data.</text>
</comment>
<accession>A0ABT9YAT5</accession>
<dbReference type="InterPro" id="IPR023198">
    <property type="entry name" value="PGP-like_dom2"/>
</dbReference>
<dbReference type="InterPro" id="IPR051400">
    <property type="entry name" value="HAD-like_hydrolase"/>
</dbReference>
<keyword evidence="3 5" id="KW-0378">Hydrolase</keyword>
<keyword evidence="4" id="KW-0460">Magnesium</keyword>
<dbReference type="Pfam" id="PF13419">
    <property type="entry name" value="HAD_2"/>
    <property type="match status" value="1"/>
</dbReference>
<reference evidence="5 6" key="1">
    <citation type="submission" date="2023-07" db="EMBL/GenBank/DDBJ databases">
        <title>Genomic Encyclopedia of Type Strains, Phase IV (KMG-IV): sequencing the most valuable type-strain genomes for metagenomic binning, comparative biology and taxonomic classification.</title>
        <authorList>
            <person name="Goeker M."/>
        </authorList>
    </citation>
    <scope>NUCLEOTIDE SEQUENCE [LARGE SCALE GENOMIC DNA]</scope>
    <source>
        <strain evidence="5 6">DSM 16980</strain>
    </source>
</reference>
<dbReference type="InterPro" id="IPR023214">
    <property type="entry name" value="HAD_sf"/>
</dbReference>
<dbReference type="PANTHER" id="PTHR46470:SF2">
    <property type="entry name" value="GLYCERALDEHYDE 3-PHOSPHATE PHOSPHATASE"/>
    <property type="match status" value="1"/>
</dbReference>
<dbReference type="RefSeq" id="WP_307224948.1">
    <property type="nucleotide sequence ID" value="NZ_CP116940.1"/>
</dbReference>
<organism evidence="5 6">
    <name type="scientific">Pectinatus haikarae</name>
    <dbReference type="NCBI Taxonomy" id="349096"/>
    <lineage>
        <taxon>Bacteria</taxon>
        <taxon>Bacillati</taxon>
        <taxon>Bacillota</taxon>
        <taxon>Negativicutes</taxon>
        <taxon>Selenomonadales</taxon>
        <taxon>Selenomonadaceae</taxon>
        <taxon>Pectinatus</taxon>
    </lineage>
</organism>
<dbReference type="NCBIfam" id="TIGR01549">
    <property type="entry name" value="HAD-SF-IA-v1"/>
    <property type="match status" value="1"/>
</dbReference>
<keyword evidence="2" id="KW-0479">Metal-binding</keyword>
<dbReference type="EMBL" id="JAUSUE010000019">
    <property type="protein sequence ID" value="MDQ0204646.1"/>
    <property type="molecule type" value="Genomic_DNA"/>
</dbReference>
<evidence type="ECO:0000256" key="3">
    <source>
        <dbReference type="ARBA" id="ARBA00022801"/>
    </source>
</evidence>
<evidence type="ECO:0000313" key="5">
    <source>
        <dbReference type="EMBL" id="MDQ0204646.1"/>
    </source>
</evidence>
<gene>
    <name evidence="5" type="ORF">J2S01_002378</name>
</gene>
<proteinExistence type="predicted"/>
<dbReference type="Proteomes" id="UP001239167">
    <property type="component" value="Unassembled WGS sequence"/>
</dbReference>
<dbReference type="Gene3D" id="1.10.150.240">
    <property type="entry name" value="Putative phosphatase, domain 2"/>
    <property type="match status" value="1"/>
</dbReference>
<dbReference type="SFLD" id="SFLDG01129">
    <property type="entry name" value="C1.5:_HAD__Beta-PGM__Phosphata"/>
    <property type="match status" value="1"/>
</dbReference>